<gene>
    <name evidence="1" type="ORF">IAC42_09870</name>
</gene>
<reference evidence="1" key="2">
    <citation type="journal article" date="2021" name="PeerJ">
        <title>Extensive microbial diversity within the chicken gut microbiome revealed by metagenomics and culture.</title>
        <authorList>
            <person name="Gilroy R."/>
            <person name="Ravi A."/>
            <person name="Getino M."/>
            <person name="Pursley I."/>
            <person name="Horton D.L."/>
            <person name="Alikhan N.F."/>
            <person name="Baker D."/>
            <person name="Gharbi K."/>
            <person name="Hall N."/>
            <person name="Watson M."/>
            <person name="Adriaenssens E.M."/>
            <person name="Foster-Nyarko E."/>
            <person name="Jarju S."/>
            <person name="Secka A."/>
            <person name="Antonio M."/>
            <person name="Oren A."/>
            <person name="Chaudhuri R.R."/>
            <person name="La Ragione R."/>
            <person name="Hildebrand F."/>
            <person name="Pallen M.J."/>
        </authorList>
    </citation>
    <scope>NUCLEOTIDE SEQUENCE</scope>
    <source>
        <strain evidence="1">11167</strain>
    </source>
</reference>
<proteinExistence type="predicted"/>
<dbReference type="Proteomes" id="UP000823633">
    <property type="component" value="Unassembled WGS sequence"/>
</dbReference>
<dbReference type="AlphaFoldDB" id="A0A9D9E9X6"/>
<evidence type="ECO:0000313" key="2">
    <source>
        <dbReference type="Proteomes" id="UP000823633"/>
    </source>
</evidence>
<evidence type="ECO:0000313" key="1">
    <source>
        <dbReference type="EMBL" id="MBO8444042.1"/>
    </source>
</evidence>
<organism evidence="1 2">
    <name type="scientific">Candidatus Aphodenecus pullistercoris</name>
    <dbReference type="NCBI Taxonomy" id="2840669"/>
    <lineage>
        <taxon>Bacteria</taxon>
        <taxon>Pseudomonadati</taxon>
        <taxon>Spirochaetota</taxon>
        <taxon>Spirochaetia</taxon>
        <taxon>Spirochaetales</taxon>
        <taxon>Candidatus Aphodenecus</taxon>
    </lineage>
</organism>
<reference evidence="1" key="1">
    <citation type="submission" date="2020-10" db="EMBL/GenBank/DDBJ databases">
        <authorList>
            <person name="Gilroy R."/>
        </authorList>
    </citation>
    <scope>NUCLEOTIDE SEQUENCE</scope>
    <source>
        <strain evidence="1">11167</strain>
    </source>
</reference>
<dbReference type="EMBL" id="JADIMU010000068">
    <property type="protein sequence ID" value="MBO8444042.1"/>
    <property type="molecule type" value="Genomic_DNA"/>
</dbReference>
<comment type="caution">
    <text evidence="1">The sequence shown here is derived from an EMBL/GenBank/DDBJ whole genome shotgun (WGS) entry which is preliminary data.</text>
</comment>
<accession>A0A9D9E9X6</accession>
<sequence length="79" mass="8475">MKLSFVSKGLYFNRSCGLTFTGCRDSWTLVADRRSGFVFTGIDSMGSGKAAVSHVVGIPSVDMAEALDQANVIVRGQEQ</sequence>
<name>A0A9D9E9X6_9SPIR</name>
<protein>
    <submittedName>
        <fullName evidence="1">Uncharacterized protein</fullName>
    </submittedName>
</protein>